<organism evidence="2 3">
    <name type="scientific">Kwoniella shivajii</name>
    <dbReference type="NCBI Taxonomy" id="564305"/>
    <lineage>
        <taxon>Eukaryota</taxon>
        <taxon>Fungi</taxon>
        <taxon>Dikarya</taxon>
        <taxon>Basidiomycota</taxon>
        <taxon>Agaricomycotina</taxon>
        <taxon>Tremellomycetes</taxon>
        <taxon>Tremellales</taxon>
        <taxon>Cryptococcaceae</taxon>
        <taxon>Kwoniella</taxon>
    </lineage>
</organism>
<name>A0ABZ1CRY6_9TREE</name>
<protein>
    <recommendedName>
        <fullName evidence="4">F-box domain-containing protein</fullName>
    </recommendedName>
</protein>
<dbReference type="RefSeq" id="XP_062789235.1">
    <property type="nucleotide sequence ID" value="XM_062933184.1"/>
</dbReference>
<feature type="region of interest" description="Disordered" evidence="1">
    <location>
        <begin position="90"/>
        <end position="112"/>
    </location>
</feature>
<dbReference type="GeneID" id="87953558"/>
<evidence type="ECO:0008006" key="4">
    <source>
        <dbReference type="Google" id="ProtNLM"/>
    </source>
</evidence>
<evidence type="ECO:0000313" key="3">
    <source>
        <dbReference type="Proteomes" id="UP001329825"/>
    </source>
</evidence>
<sequence length="395" mass="44260">MSPPHRPPRPPGVKIAFSDLSELHPLILSYLKLLSPQTLLSLSKSLYNELLPVVYNRISLNQHNAQSLFHGFFPLSESYRRVGHNRNIRTLPLPGRRARSSPPDIRVSSTSISTSSHSRKSFALGLTQYLILEDAESLSLICQAHMELLSYSPISSDPNRNSSSSISNSDSNSTSDSNLMYIDTRRIDDYSYSWPLKNVHTLSVGWPLIRYLAESHTTHPKEKPLPICCIPFESKVLVIDIGRLGGVRKRFLRQAIGELASEFTLEKLELRISTVQDLKEQEEIYIPPIEHPPPAAEIRIVILKPYSKHKGEIPILSAVDSTTQYVNAIKTFLVDTGRRNFRLPKIEIVIGIHQEVEKLVRESIQGESQVGGVARSVGQRALDATTFSDIASVEL</sequence>
<dbReference type="Proteomes" id="UP001329825">
    <property type="component" value="Chromosome 2"/>
</dbReference>
<proteinExistence type="predicted"/>
<evidence type="ECO:0000256" key="1">
    <source>
        <dbReference type="SAM" id="MobiDB-lite"/>
    </source>
</evidence>
<dbReference type="EMBL" id="CP141882">
    <property type="protein sequence ID" value="WRT64495.1"/>
    <property type="molecule type" value="Genomic_DNA"/>
</dbReference>
<keyword evidence="3" id="KW-1185">Reference proteome</keyword>
<feature type="region of interest" description="Disordered" evidence="1">
    <location>
        <begin position="155"/>
        <end position="175"/>
    </location>
</feature>
<gene>
    <name evidence="2" type="ORF">IL334_001427</name>
</gene>
<reference evidence="2 3" key="1">
    <citation type="submission" date="2024-01" db="EMBL/GenBank/DDBJ databases">
        <title>Comparative genomics of Cryptococcus and Kwoniella reveals pathogenesis evolution and contrasting modes of karyotype evolution via chromosome fusion or intercentromeric recombination.</title>
        <authorList>
            <person name="Coelho M.A."/>
            <person name="David-Palma M."/>
            <person name="Shea T."/>
            <person name="Bowers K."/>
            <person name="McGinley-Smith S."/>
            <person name="Mohammad A.W."/>
            <person name="Gnirke A."/>
            <person name="Yurkov A.M."/>
            <person name="Nowrousian M."/>
            <person name="Sun S."/>
            <person name="Cuomo C.A."/>
            <person name="Heitman J."/>
        </authorList>
    </citation>
    <scope>NUCLEOTIDE SEQUENCE [LARGE SCALE GENOMIC DNA]</scope>
    <source>
        <strain evidence="2">CBS 11374</strain>
    </source>
</reference>
<evidence type="ECO:0000313" key="2">
    <source>
        <dbReference type="EMBL" id="WRT64495.1"/>
    </source>
</evidence>
<accession>A0ABZ1CRY6</accession>